<feature type="compositionally biased region" description="Low complexity" evidence="1">
    <location>
        <begin position="150"/>
        <end position="169"/>
    </location>
</feature>
<dbReference type="AlphaFoldDB" id="A0A8H4R6U5"/>
<sequence>MESDVVAMLVVAEDLCLDNFGQSDGIPKTDLAGQNPSSDHSPAKNTMEPESEMPGLWSEQNLPSPSAMLKIIQAVCACPVVASNKALSNSTPNGVASKEDYQHSPTNDTIVSKENSLMSNGSGYCNNKSSTDYTLSILPIYPQPLNPAPSSQESYHHSSNSRASTTLLQPLPSAPSLSIGSSIVKSRHIGL</sequence>
<keyword evidence="3" id="KW-1185">Reference proteome</keyword>
<reference evidence="2 3" key="1">
    <citation type="submission" date="2020-03" db="EMBL/GenBank/DDBJ databases">
        <title>Draft Genome Sequence of Cudoniella acicularis.</title>
        <authorList>
            <person name="Buettner E."/>
            <person name="Kellner H."/>
        </authorList>
    </citation>
    <scope>NUCLEOTIDE SEQUENCE [LARGE SCALE GENOMIC DNA]</scope>
    <source>
        <strain evidence="2 3">DSM 108380</strain>
    </source>
</reference>
<evidence type="ECO:0000256" key="1">
    <source>
        <dbReference type="SAM" id="MobiDB-lite"/>
    </source>
</evidence>
<proteinExistence type="predicted"/>
<name>A0A8H4R6U5_9HELO</name>
<evidence type="ECO:0000313" key="2">
    <source>
        <dbReference type="EMBL" id="KAF4624515.1"/>
    </source>
</evidence>
<comment type="caution">
    <text evidence="2">The sequence shown here is derived from an EMBL/GenBank/DDBJ whole genome shotgun (WGS) entry which is preliminary data.</text>
</comment>
<accession>A0A8H4R6U5</accession>
<dbReference type="Proteomes" id="UP000566819">
    <property type="component" value="Unassembled WGS sequence"/>
</dbReference>
<organism evidence="2 3">
    <name type="scientific">Cudoniella acicularis</name>
    <dbReference type="NCBI Taxonomy" id="354080"/>
    <lineage>
        <taxon>Eukaryota</taxon>
        <taxon>Fungi</taxon>
        <taxon>Dikarya</taxon>
        <taxon>Ascomycota</taxon>
        <taxon>Pezizomycotina</taxon>
        <taxon>Leotiomycetes</taxon>
        <taxon>Helotiales</taxon>
        <taxon>Tricladiaceae</taxon>
        <taxon>Cudoniella</taxon>
    </lineage>
</organism>
<feature type="region of interest" description="Disordered" evidence="1">
    <location>
        <begin position="27"/>
        <end position="60"/>
    </location>
</feature>
<protein>
    <submittedName>
        <fullName evidence="2">Uncharacterized protein</fullName>
    </submittedName>
</protein>
<feature type="region of interest" description="Disordered" evidence="1">
    <location>
        <begin position="146"/>
        <end position="169"/>
    </location>
</feature>
<dbReference type="OrthoDB" id="10526217at2759"/>
<gene>
    <name evidence="2" type="ORF">G7Y89_g13657</name>
</gene>
<feature type="compositionally biased region" description="Polar residues" evidence="1">
    <location>
        <begin position="103"/>
        <end position="115"/>
    </location>
</feature>
<feature type="region of interest" description="Disordered" evidence="1">
    <location>
        <begin position="88"/>
        <end position="115"/>
    </location>
</feature>
<evidence type="ECO:0000313" key="3">
    <source>
        <dbReference type="Proteomes" id="UP000566819"/>
    </source>
</evidence>
<feature type="compositionally biased region" description="Polar residues" evidence="1">
    <location>
        <begin position="32"/>
        <end position="44"/>
    </location>
</feature>
<dbReference type="EMBL" id="JAAMPI010001634">
    <property type="protein sequence ID" value="KAF4624515.1"/>
    <property type="molecule type" value="Genomic_DNA"/>
</dbReference>